<dbReference type="Pfam" id="PF03366">
    <property type="entry name" value="YEATS"/>
    <property type="match status" value="1"/>
</dbReference>
<comment type="caution">
    <text evidence="8">The sequence shown here is derived from an EMBL/GenBank/DDBJ whole genome shotgun (WGS) entry which is preliminary data.</text>
</comment>
<keyword evidence="2" id="KW-0805">Transcription regulation</keyword>
<organism evidence="8 9">
    <name type="scientific">Friedmanniomyces simplex</name>
    <dbReference type="NCBI Taxonomy" id="329884"/>
    <lineage>
        <taxon>Eukaryota</taxon>
        <taxon>Fungi</taxon>
        <taxon>Dikarya</taxon>
        <taxon>Ascomycota</taxon>
        <taxon>Pezizomycotina</taxon>
        <taxon>Dothideomycetes</taxon>
        <taxon>Dothideomycetidae</taxon>
        <taxon>Mycosphaerellales</taxon>
        <taxon>Teratosphaeriaceae</taxon>
        <taxon>Friedmanniomyces</taxon>
    </lineage>
</organism>
<accession>A0A4U0X7A6</accession>
<dbReference type="GO" id="GO:0006355">
    <property type="term" value="P:regulation of DNA-templated transcription"/>
    <property type="evidence" value="ECO:0007669"/>
    <property type="project" value="InterPro"/>
</dbReference>
<sequence>MPAQTSKRVRNTQLRRHFLIGNEAHVLPHPSFPSPPPDGHTKGWKVYVRPLPNGPDMTTWLKKVQFKLHHTYTDASRMIEAPGPFEVTETGYGEFGVEIRLYFAPESGEKAVYREHYLVLAPYGSDEQKARQSRENAVVAERLETIEFNEPTLDFFRAMTGEEQFTWLKVVKKGKGKGKKAEMVFGSEVEPTAQLPERPVGGLEGGGGGLGAGGAWSRVYERQVVAQLAQSGASLEQALEHEKREMDSRRKKMEELGLAIATK</sequence>
<dbReference type="PROSITE" id="PS51037">
    <property type="entry name" value="YEATS"/>
    <property type="match status" value="1"/>
</dbReference>
<gene>
    <name evidence="8" type="ORF">B0A55_08255</name>
</gene>
<dbReference type="OrthoDB" id="16041at2759"/>
<dbReference type="InterPro" id="IPR055129">
    <property type="entry name" value="YEATS_dom"/>
</dbReference>
<feature type="compositionally biased region" description="Basic and acidic residues" evidence="6">
    <location>
        <begin position="238"/>
        <end position="255"/>
    </location>
</feature>
<dbReference type="GO" id="GO:0005634">
    <property type="term" value="C:nucleus"/>
    <property type="evidence" value="ECO:0007669"/>
    <property type="project" value="UniProtKB-SubCell"/>
</dbReference>
<dbReference type="PANTHER" id="PTHR47573">
    <property type="entry name" value="PROTEIN AF-9 HOMOLOG"/>
    <property type="match status" value="1"/>
</dbReference>
<comment type="subcellular location">
    <subcellularLocation>
        <location evidence="5">Nucleus</location>
    </subcellularLocation>
</comment>
<evidence type="ECO:0000256" key="2">
    <source>
        <dbReference type="ARBA" id="ARBA00023015"/>
    </source>
</evidence>
<evidence type="ECO:0000313" key="8">
    <source>
        <dbReference type="EMBL" id="TKA71158.1"/>
    </source>
</evidence>
<dbReference type="AlphaFoldDB" id="A0A4U0X7A6"/>
<feature type="domain" description="YEATS" evidence="7">
    <location>
        <begin position="8"/>
        <end position="162"/>
    </location>
</feature>
<evidence type="ECO:0000256" key="5">
    <source>
        <dbReference type="PROSITE-ProRule" id="PRU00376"/>
    </source>
</evidence>
<keyword evidence="9" id="KW-1185">Reference proteome</keyword>
<evidence type="ECO:0000313" key="9">
    <source>
        <dbReference type="Proteomes" id="UP000309340"/>
    </source>
</evidence>
<dbReference type="PANTHER" id="PTHR47573:SF1">
    <property type="entry name" value="PROTEIN AF-9 HOMOLOG"/>
    <property type="match status" value="1"/>
</dbReference>
<proteinExistence type="predicted"/>
<dbReference type="Proteomes" id="UP000309340">
    <property type="component" value="Unassembled WGS sequence"/>
</dbReference>
<name>A0A4U0X7A6_9PEZI</name>
<evidence type="ECO:0000256" key="1">
    <source>
        <dbReference type="ARBA" id="ARBA00022408"/>
    </source>
</evidence>
<protein>
    <recommendedName>
        <fullName evidence="1">Protein AF-9 homolog</fullName>
    </recommendedName>
</protein>
<keyword evidence="3" id="KW-0804">Transcription</keyword>
<evidence type="ECO:0000256" key="4">
    <source>
        <dbReference type="ARBA" id="ARBA00023242"/>
    </source>
</evidence>
<evidence type="ECO:0000256" key="6">
    <source>
        <dbReference type="SAM" id="MobiDB-lite"/>
    </source>
</evidence>
<dbReference type="GO" id="GO:0000785">
    <property type="term" value="C:chromatin"/>
    <property type="evidence" value="ECO:0007669"/>
    <property type="project" value="UniProtKB-ARBA"/>
</dbReference>
<keyword evidence="4 5" id="KW-0539">Nucleus</keyword>
<feature type="region of interest" description="Disordered" evidence="6">
    <location>
        <begin position="235"/>
        <end position="263"/>
    </location>
</feature>
<dbReference type="InterPro" id="IPR005033">
    <property type="entry name" value="YEATS"/>
</dbReference>
<dbReference type="Gene3D" id="2.60.40.1970">
    <property type="entry name" value="YEATS domain"/>
    <property type="match status" value="1"/>
</dbReference>
<reference evidence="8 9" key="1">
    <citation type="submission" date="2017-03" db="EMBL/GenBank/DDBJ databases">
        <title>Genomes of endolithic fungi from Antarctica.</title>
        <authorList>
            <person name="Coleine C."/>
            <person name="Masonjones S."/>
            <person name="Stajich J.E."/>
        </authorList>
    </citation>
    <scope>NUCLEOTIDE SEQUENCE [LARGE SCALE GENOMIC DNA]</scope>
    <source>
        <strain evidence="8 9">CCFEE 5184</strain>
    </source>
</reference>
<dbReference type="InterPro" id="IPR038704">
    <property type="entry name" value="YEAST_sf"/>
</dbReference>
<evidence type="ECO:0000259" key="7">
    <source>
        <dbReference type="PROSITE" id="PS51037"/>
    </source>
</evidence>
<dbReference type="EMBL" id="NAJQ01000365">
    <property type="protein sequence ID" value="TKA71158.1"/>
    <property type="molecule type" value="Genomic_DNA"/>
</dbReference>
<evidence type="ECO:0000256" key="3">
    <source>
        <dbReference type="ARBA" id="ARBA00023163"/>
    </source>
</evidence>
<dbReference type="STRING" id="329884.A0A4U0X7A6"/>